<dbReference type="SUPFAM" id="SSF52540">
    <property type="entry name" value="P-loop containing nucleoside triphosphate hydrolases"/>
    <property type="match status" value="1"/>
</dbReference>
<dbReference type="Pfam" id="PF25000">
    <property type="entry name" value="DUF7779"/>
    <property type="match status" value="1"/>
</dbReference>
<dbReference type="InterPro" id="IPR002182">
    <property type="entry name" value="NB-ARC"/>
</dbReference>
<dbReference type="InterPro" id="IPR027417">
    <property type="entry name" value="P-loop_NTPase"/>
</dbReference>
<evidence type="ECO:0008006" key="6">
    <source>
        <dbReference type="Google" id="ProtNLM"/>
    </source>
</evidence>
<dbReference type="PANTHER" id="PTHR46082:SF6">
    <property type="entry name" value="AAA+ ATPASE DOMAIN-CONTAINING PROTEIN-RELATED"/>
    <property type="match status" value="1"/>
</dbReference>
<feature type="domain" description="DUF7779" evidence="3">
    <location>
        <begin position="319"/>
        <end position="413"/>
    </location>
</feature>
<dbReference type="Pfam" id="PF13424">
    <property type="entry name" value="TPR_12"/>
    <property type="match status" value="3"/>
</dbReference>
<keyword evidence="5" id="KW-1185">Reference proteome</keyword>
<comment type="caution">
    <text evidence="4">The sequence shown here is derived from an EMBL/GenBank/DDBJ whole genome shotgun (WGS) entry which is preliminary data.</text>
</comment>
<accession>A0A9W9KBY1</accession>
<dbReference type="PANTHER" id="PTHR46082">
    <property type="entry name" value="ATP/GTP-BINDING PROTEIN-RELATED"/>
    <property type="match status" value="1"/>
</dbReference>
<dbReference type="AlphaFoldDB" id="A0A9W9KBY1"/>
<dbReference type="OrthoDB" id="5986190at2759"/>
<reference evidence="4" key="2">
    <citation type="journal article" date="2023" name="IMA Fungus">
        <title>Comparative genomic study of the Penicillium genus elucidates a diverse pangenome and 15 lateral gene transfer events.</title>
        <authorList>
            <person name="Petersen C."/>
            <person name="Sorensen T."/>
            <person name="Nielsen M.R."/>
            <person name="Sondergaard T.E."/>
            <person name="Sorensen J.L."/>
            <person name="Fitzpatrick D.A."/>
            <person name="Frisvad J.C."/>
            <person name="Nielsen K.L."/>
        </authorList>
    </citation>
    <scope>NUCLEOTIDE SEQUENCE</scope>
    <source>
        <strain evidence="4">IBT 30069</strain>
    </source>
</reference>
<dbReference type="SUPFAM" id="SSF48452">
    <property type="entry name" value="TPR-like"/>
    <property type="match status" value="2"/>
</dbReference>
<dbReference type="Gene3D" id="1.25.40.10">
    <property type="entry name" value="Tetratricopeptide repeat domain"/>
    <property type="match status" value="2"/>
</dbReference>
<reference evidence="4" key="1">
    <citation type="submission" date="2022-11" db="EMBL/GenBank/DDBJ databases">
        <authorList>
            <person name="Petersen C."/>
        </authorList>
    </citation>
    <scope>NUCLEOTIDE SEQUENCE</scope>
    <source>
        <strain evidence="4">IBT 30069</strain>
    </source>
</reference>
<dbReference type="GO" id="GO:0043531">
    <property type="term" value="F:ADP binding"/>
    <property type="evidence" value="ECO:0007669"/>
    <property type="project" value="InterPro"/>
</dbReference>
<dbReference type="InterPro" id="IPR011990">
    <property type="entry name" value="TPR-like_helical_dom_sf"/>
</dbReference>
<dbReference type="InterPro" id="IPR056681">
    <property type="entry name" value="DUF7779"/>
</dbReference>
<evidence type="ECO:0000313" key="4">
    <source>
        <dbReference type="EMBL" id="KAJ5100680.1"/>
    </source>
</evidence>
<dbReference type="SMART" id="SM00028">
    <property type="entry name" value="TPR"/>
    <property type="match status" value="6"/>
</dbReference>
<dbReference type="EMBL" id="JAPQKH010000004">
    <property type="protein sequence ID" value="KAJ5100680.1"/>
    <property type="molecule type" value="Genomic_DNA"/>
</dbReference>
<dbReference type="InterPro" id="IPR053137">
    <property type="entry name" value="NLR-like"/>
</dbReference>
<feature type="region of interest" description="Disordered" evidence="1">
    <location>
        <begin position="27"/>
        <end position="48"/>
    </location>
</feature>
<dbReference type="Pfam" id="PF13374">
    <property type="entry name" value="TPR_10"/>
    <property type="match status" value="1"/>
</dbReference>
<dbReference type="Proteomes" id="UP001149165">
    <property type="component" value="Unassembled WGS sequence"/>
</dbReference>
<evidence type="ECO:0000259" key="3">
    <source>
        <dbReference type="Pfam" id="PF25000"/>
    </source>
</evidence>
<dbReference type="InterPro" id="IPR019734">
    <property type="entry name" value="TPR_rpt"/>
</dbReference>
<organism evidence="4 5">
    <name type="scientific">Penicillium angulare</name>
    <dbReference type="NCBI Taxonomy" id="116970"/>
    <lineage>
        <taxon>Eukaryota</taxon>
        <taxon>Fungi</taxon>
        <taxon>Dikarya</taxon>
        <taxon>Ascomycota</taxon>
        <taxon>Pezizomycotina</taxon>
        <taxon>Eurotiomycetes</taxon>
        <taxon>Eurotiomycetidae</taxon>
        <taxon>Eurotiales</taxon>
        <taxon>Aspergillaceae</taxon>
        <taxon>Penicillium</taxon>
    </lineage>
</organism>
<dbReference type="NCBIfam" id="NF040586">
    <property type="entry name" value="FxSxx_TPR"/>
    <property type="match status" value="1"/>
</dbReference>
<dbReference type="Gene3D" id="3.40.50.300">
    <property type="entry name" value="P-loop containing nucleotide triphosphate hydrolases"/>
    <property type="match status" value="1"/>
</dbReference>
<protein>
    <recommendedName>
        <fullName evidence="6">NB-ARC domain-containing protein</fullName>
    </recommendedName>
</protein>
<dbReference type="PRINTS" id="PR00381">
    <property type="entry name" value="KINESINLIGHT"/>
</dbReference>
<evidence type="ECO:0000259" key="2">
    <source>
        <dbReference type="Pfam" id="PF00931"/>
    </source>
</evidence>
<evidence type="ECO:0000256" key="1">
    <source>
        <dbReference type="SAM" id="MobiDB-lite"/>
    </source>
</evidence>
<feature type="domain" description="NB-ARC" evidence="2">
    <location>
        <begin position="74"/>
        <end position="232"/>
    </location>
</feature>
<sequence>MESNASASFGGDNHGLQIGNNHGLIHAEFRPPERPETPPRPLSTVPFPRDPDFVHRDPLVDQINNKRSVPGSRTALVGLGGVGKSQLAIEYSYIVRSKSPATWVLWVHASNEARFEQSFQNIADQIKLSRRRDPRFNIFQIVENWLLDERNGKWICILDNVDDEFLCSSNAGINTQTKPLLEYIPRSPHGSTLITSRSRDLALRMVDYKGLIEVKPMRRSEALDLFQRKIGQPGDSTQGARNLVEALEFMPLAIVQAACYIQHRAPRYSVSQYLDDFQSDREATKLLGIEREAGHLYRDWEAKNSILVTWQISFEYIRRTRPSAADLLSLMSFFDRQGIPESLVRYQSKSNDISTCTDIHSDTSDEESSESDVGPDFEDDVAMLRDYSFIYISGDSTLFTMHRLVQLSTLAWLKSYHDARSVQWREIFINNLSREFPTGSYKNWAQCRLLYPHVKYAMAQRPKAPESLLKKAALLHNAVWYALESGMFGVIDEMASESRKQRMKLLGHNHEASLESTAMLALVYRKQGRWKESEQMFEQVMETRKTELGENHLSTLESMHELAVTYQNQGRWEEAEWLFLQVIETYNSIGLCEDHPFTLVSMHELALTYQKQYRWEEAEQLNVQVMEACKIKLGEDHPETLASIHHLALTYRNQGRQEDAEKLFKNVIETSKTKLSEDHPSTLSCIHNLALTYLQQGRWEEAEQLNVQVMKARKMKLGEDHPDTLAGMHNLALTYQKQGRREEAKQLFEQVVETSERKLGGDHPSTLMAMANLAFTRKSLGQSTEAINLLRHCLAKRKEKLGIDHPLTLSSSRLLLVWEGDN</sequence>
<dbReference type="Pfam" id="PF00931">
    <property type="entry name" value="NB-ARC"/>
    <property type="match status" value="1"/>
</dbReference>
<gene>
    <name evidence="4" type="ORF">N7456_006732</name>
</gene>
<name>A0A9W9KBY1_9EURO</name>
<proteinExistence type="predicted"/>
<feature type="compositionally biased region" description="Basic and acidic residues" evidence="1">
    <location>
        <begin position="27"/>
        <end position="37"/>
    </location>
</feature>
<evidence type="ECO:0000313" key="5">
    <source>
        <dbReference type="Proteomes" id="UP001149165"/>
    </source>
</evidence>